<proteinExistence type="predicted"/>
<reference evidence="1 2" key="1">
    <citation type="journal article" date="2012" name="Science">
        <title>The Paleozoic origin of enzymatic lignin decomposition reconstructed from 31 fungal genomes.</title>
        <authorList>
            <person name="Floudas D."/>
            <person name="Binder M."/>
            <person name="Riley R."/>
            <person name="Barry K."/>
            <person name="Blanchette R.A."/>
            <person name="Henrissat B."/>
            <person name="Martinez A.T."/>
            <person name="Otillar R."/>
            <person name="Spatafora J.W."/>
            <person name="Yadav J.S."/>
            <person name="Aerts A."/>
            <person name="Benoit I."/>
            <person name="Boyd A."/>
            <person name="Carlson A."/>
            <person name="Copeland A."/>
            <person name="Coutinho P.M."/>
            <person name="de Vries R.P."/>
            <person name="Ferreira P."/>
            <person name="Findley K."/>
            <person name="Foster B."/>
            <person name="Gaskell J."/>
            <person name="Glotzer D."/>
            <person name="Gorecki P."/>
            <person name="Heitman J."/>
            <person name="Hesse C."/>
            <person name="Hori C."/>
            <person name="Igarashi K."/>
            <person name="Jurgens J.A."/>
            <person name="Kallen N."/>
            <person name="Kersten P."/>
            <person name="Kohler A."/>
            <person name="Kuees U."/>
            <person name="Kumar T.K.A."/>
            <person name="Kuo A."/>
            <person name="LaButti K."/>
            <person name="Larrondo L.F."/>
            <person name="Lindquist E."/>
            <person name="Ling A."/>
            <person name="Lombard V."/>
            <person name="Lucas S."/>
            <person name="Lundell T."/>
            <person name="Martin R."/>
            <person name="McLaughlin D.J."/>
            <person name="Morgenstern I."/>
            <person name="Morin E."/>
            <person name="Murat C."/>
            <person name="Nagy L.G."/>
            <person name="Nolan M."/>
            <person name="Ohm R.A."/>
            <person name="Patyshakuliyeva A."/>
            <person name="Rokas A."/>
            <person name="Ruiz-Duenas F.J."/>
            <person name="Sabat G."/>
            <person name="Salamov A."/>
            <person name="Samejima M."/>
            <person name="Schmutz J."/>
            <person name="Slot J.C."/>
            <person name="St John F."/>
            <person name="Stenlid J."/>
            <person name="Sun H."/>
            <person name="Sun S."/>
            <person name="Syed K."/>
            <person name="Tsang A."/>
            <person name="Wiebenga A."/>
            <person name="Young D."/>
            <person name="Pisabarro A."/>
            <person name="Eastwood D.C."/>
            <person name="Martin F."/>
            <person name="Cullen D."/>
            <person name="Grigoriev I.V."/>
            <person name="Hibbett D.S."/>
        </authorList>
    </citation>
    <scope>NUCLEOTIDE SEQUENCE</scope>
    <source>
        <strain evidence="2">FP-58527</strain>
    </source>
</reference>
<evidence type="ECO:0000313" key="2">
    <source>
        <dbReference type="Proteomes" id="UP000015241"/>
    </source>
</evidence>
<evidence type="ECO:0000313" key="1">
    <source>
        <dbReference type="EMBL" id="EPT03189.1"/>
    </source>
</evidence>
<dbReference type="HOGENOM" id="CLU_2061525_0_0_1"/>
<dbReference type="EMBL" id="KE504131">
    <property type="protein sequence ID" value="EPT03189.1"/>
    <property type="molecule type" value="Genomic_DNA"/>
</dbReference>
<dbReference type="InParanoid" id="S8EIV3"/>
<accession>S8EIV3</accession>
<protein>
    <submittedName>
        <fullName evidence="1">Uncharacterized protein</fullName>
    </submittedName>
</protein>
<dbReference type="OrthoDB" id="2803878at2759"/>
<name>S8EIV3_FOMSC</name>
<dbReference type="Proteomes" id="UP000015241">
    <property type="component" value="Unassembled WGS sequence"/>
</dbReference>
<organism evidence="1 2">
    <name type="scientific">Fomitopsis schrenkii</name>
    <name type="common">Brown rot fungus</name>
    <dbReference type="NCBI Taxonomy" id="2126942"/>
    <lineage>
        <taxon>Eukaryota</taxon>
        <taxon>Fungi</taxon>
        <taxon>Dikarya</taxon>
        <taxon>Basidiomycota</taxon>
        <taxon>Agaricomycotina</taxon>
        <taxon>Agaricomycetes</taxon>
        <taxon>Polyporales</taxon>
        <taxon>Fomitopsis</taxon>
    </lineage>
</organism>
<sequence>MLSQLSRDFAKWRTRAGQLVSARNRLLKLYNMFGPAVLFDPTWAVQDLVRGRSALFVPVWDKLYAYIREHQPKLPSVDRAQRVLYPIMDVLGGKTIAQHVDKFIRRFPPNPAALKDLAR</sequence>
<dbReference type="AlphaFoldDB" id="S8EIV3"/>
<keyword evidence="2" id="KW-1185">Reference proteome</keyword>
<gene>
    <name evidence="1" type="ORF">FOMPIDRAFT_1047181</name>
</gene>